<evidence type="ECO:0000256" key="10">
    <source>
        <dbReference type="ARBA" id="ARBA00023170"/>
    </source>
</evidence>
<feature type="transmembrane region" description="Helical" evidence="14">
    <location>
        <begin position="491"/>
        <end position="512"/>
    </location>
</feature>
<keyword evidence="7 14" id="KW-1133">Transmembrane helix</keyword>
<feature type="transmembrane region" description="Helical" evidence="14">
    <location>
        <begin position="191"/>
        <end position="218"/>
    </location>
</feature>
<keyword evidence="4" id="KW-0716">Sensory transduction</keyword>
<evidence type="ECO:0000256" key="3">
    <source>
        <dbReference type="ARBA" id="ARBA00022475"/>
    </source>
</evidence>
<dbReference type="InterPro" id="IPR000725">
    <property type="entry name" value="Olfact_rcpt"/>
</dbReference>
<dbReference type="Gene3D" id="1.20.1070.10">
    <property type="entry name" value="Rhodopsin 7-helix transmembrane proteins"/>
    <property type="match status" value="3"/>
</dbReference>
<organism evidence="16 17">
    <name type="scientific">Marmota monax</name>
    <name type="common">Woodchuck</name>
    <dbReference type="NCBI Taxonomy" id="9995"/>
    <lineage>
        <taxon>Eukaryota</taxon>
        <taxon>Metazoa</taxon>
        <taxon>Chordata</taxon>
        <taxon>Craniata</taxon>
        <taxon>Vertebrata</taxon>
        <taxon>Euteleostomi</taxon>
        <taxon>Mammalia</taxon>
        <taxon>Eutheria</taxon>
        <taxon>Euarchontoglires</taxon>
        <taxon>Glires</taxon>
        <taxon>Rodentia</taxon>
        <taxon>Sciuromorpha</taxon>
        <taxon>Sciuridae</taxon>
        <taxon>Xerinae</taxon>
        <taxon>Marmotini</taxon>
        <taxon>Marmota</taxon>
    </lineage>
</organism>
<dbReference type="GO" id="GO:0004930">
    <property type="term" value="F:G protein-coupled receptor activity"/>
    <property type="evidence" value="ECO:0007669"/>
    <property type="project" value="UniProtKB-KW"/>
</dbReference>
<reference evidence="16" key="1">
    <citation type="submission" date="2019-04" db="EMBL/GenBank/DDBJ databases">
        <authorList>
            <person name="Alioto T."/>
            <person name="Alioto T."/>
        </authorList>
    </citation>
    <scope>NUCLEOTIDE SEQUENCE [LARGE SCALE GENOMIC DNA]</scope>
</reference>
<name>A0A5E4CMJ4_MARMO</name>
<dbReference type="Pfam" id="PF00001">
    <property type="entry name" value="7tm_1"/>
    <property type="match status" value="2"/>
</dbReference>
<feature type="transmembrane region" description="Helical" evidence="14">
    <location>
        <begin position="451"/>
        <end position="470"/>
    </location>
</feature>
<dbReference type="PANTHER" id="PTHR26452">
    <property type="entry name" value="OLFACTORY RECEPTOR"/>
    <property type="match status" value="1"/>
</dbReference>
<comment type="function">
    <text evidence="12">Possible taste receptor.</text>
</comment>
<keyword evidence="5 13" id="KW-0812">Transmembrane</keyword>
<feature type="transmembrane region" description="Helical" evidence="14">
    <location>
        <begin position="316"/>
        <end position="337"/>
    </location>
</feature>
<evidence type="ECO:0000256" key="4">
    <source>
        <dbReference type="ARBA" id="ARBA00022606"/>
    </source>
</evidence>
<comment type="subcellular location">
    <subcellularLocation>
        <location evidence="2">Cell membrane</location>
        <topology evidence="2">Multi-pass membrane protein</topology>
    </subcellularLocation>
</comment>
<comment type="function">
    <text evidence="1">Odorant receptor.</text>
</comment>
<evidence type="ECO:0000259" key="15">
    <source>
        <dbReference type="PROSITE" id="PS50262"/>
    </source>
</evidence>
<keyword evidence="10 13" id="KW-0675">Receptor</keyword>
<dbReference type="FunFam" id="1.20.1070.10:FF:000037">
    <property type="entry name" value="Olfactory receptor"/>
    <property type="match status" value="1"/>
</dbReference>
<keyword evidence="17" id="KW-1185">Reference proteome</keyword>
<dbReference type="Proteomes" id="UP000335636">
    <property type="component" value="Unassembled WGS sequence"/>
</dbReference>
<evidence type="ECO:0000256" key="7">
    <source>
        <dbReference type="ARBA" id="ARBA00022989"/>
    </source>
</evidence>
<feature type="transmembrane region" description="Helical" evidence="14">
    <location>
        <begin position="23"/>
        <end position="47"/>
    </location>
</feature>
<evidence type="ECO:0000256" key="9">
    <source>
        <dbReference type="ARBA" id="ARBA00023136"/>
    </source>
</evidence>
<dbReference type="SUPFAM" id="SSF81321">
    <property type="entry name" value="Family A G protein-coupled receptor-like"/>
    <property type="match status" value="3"/>
</dbReference>
<sequence length="556" mass="61478">MVNATMVTEFLLLASPDGWNLSFLYFTVFLMTYLGTLLGNLLIVTVTTADQNLHTLMSFFLRNLSILDMCFISITVPIACVNSLTGNRAISVAGCATQIFLVIFCACVELLFLTIMAWDRYVAICQPLQYPLIMNPQICVLASLLSGLLYAGVHTGNTFRLSFCQSNVVYQFFCDIPSLLRLSCSDTTNNMVLILVSIIVIGSGCFDIIIMSYIHIFSAVLKFPTRAAGKAFSTGTPHILVFSVFLSSSTGNQIFQQMANSTMVTEFLLLGSPVGWNLSFLYFTVFPMTYLGTLLGNLLIVTVTTVDQNLHTPMYFFLRNLSILDMCFISITVPNAFVNSLTINWVISVTGCATQIFLVLFCAYVEILILSIMAWDRYVAICQPLQYPVIMNPQFCVHMTLASLLSGLLYAGVHTGNTFRLSFCQSNMVPQFFCDIPSLLRLSCSDTTSNVFLILVSAVVICGGCFLFIAMSYIRIFSAVLKFPTRAAGKAFFTCTPHILMVSIFLSSSTAWDRYVAICQPLQYPLIMNPQFCVLMNLASLLSGVLYAGVHTGNTF</sequence>
<evidence type="ECO:0000256" key="6">
    <source>
        <dbReference type="ARBA" id="ARBA00022725"/>
    </source>
</evidence>
<evidence type="ECO:0000256" key="5">
    <source>
        <dbReference type="ARBA" id="ARBA00022692"/>
    </source>
</evidence>
<feature type="transmembrane region" description="Helical" evidence="14">
    <location>
        <begin position="59"/>
        <end position="79"/>
    </location>
</feature>
<evidence type="ECO:0000256" key="2">
    <source>
        <dbReference type="ARBA" id="ARBA00004651"/>
    </source>
</evidence>
<dbReference type="AlphaFoldDB" id="A0A5E4CMJ4"/>
<accession>A0A5E4CMJ4</accession>
<evidence type="ECO:0000256" key="1">
    <source>
        <dbReference type="ARBA" id="ARBA00002936"/>
    </source>
</evidence>
<evidence type="ECO:0000256" key="11">
    <source>
        <dbReference type="ARBA" id="ARBA00023224"/>
    </source>
</evidence>
<feature type="transmembrane region" description="Helical" evidence="14">
    <location>
        <begin position="279"/>
        <end position="304"/>
    </location>
</feature>
<proteinExistence type="inferred from homology"/>
<feature type="domain" description="G-protein coupled receptors family 1 profile" evidence="15">
    <location>
        <begin position="296"/>
        <end position="547"/>
    </location>
</feature>
<feature type="transmembrane region" description="Helical" evidence="14">
    <location>
        <begin position="343"/>
        <end position="375"/>
    </location>
</feature>
<evidence type="ECO:0000256" key="14">
    <source>
        <dbReference type="SAM" id="Phobius"/>
    </source>
</evidence>
<comment type="caution">
    <text evidence="16">The sequence shown here is derived from an EMBL/GenBank/DDBJ whole genome shotgun (WGS) entry which is preliminary data.</text>
</comment>
<evidence type="ECO:0000256" key="12">
    <source>
        <dbReference type="ARBA" id="ARBA00053672"/>
    </source>
</evidence>
<dbReference type="GO" id="GO:0005886">
    <property type="term" value="C:plasma membrane"/>
    <property type="evidence" value="ECO:0007669"/>
    <property type="project" value="UniProtKB-SubCell"/>
</dbReference>
<comment type="similarity">
    <text evidence="13">Belongs to the G-protein coupled receptor 1 family.</text>
</comment>
<dbReference type="PROSITE" id="PS00237">
    <property type="entry name" value="G_PROTEIN_RECEP_F1_1"/>
    <property type="match status" value="1"/>
</dbReference>
<dbReference type="PRINTS" id="PR00237">
    <property type="entry name" value="GPCRRHODOPSN"/>
</dbReference>
<evidence type="ECO:0000313" key="16">
    <source>
        <dbReference type="EMBL" id="VTJ83114.1"/>
    </source>
</evidence>
<feature type="transmembrane region" description="Helical" evidence="14">
    <location>
        <begin position="130"/>
        <end position="153"/>
    </location>
</feature>
<evidence type="ECO:0000256" key="8">
    <source>
        <dbReference type="ARBA" id="ARBA00023040"/>
    </source>
</evidence>
<feature type="transmembrane region" description="Helical" evidence="14">
    <location>
        <begin position="532"/>
        <end position="550"/>
    </location>
</feature>
<keyword evidence="8 13" id="KW-0297">G-protein coupled receptor</keyword>
<gene>
    <name evidence="16" type="ORF">MONAX_5E031604</name>
</gene>
<dbReference type="InterPro" id="IPR050516">
    <property type="entry name" value="Olfactory_GPCR"/>
</dbReference>
<keyword evidence="6" id="KW-0552">Olfaction</keyword>
<feature type="transmembrane region" description="Helical" evidence="14">
    <location>
        <begin position="395"/>
        <end position="413"/>
    </location>
</feature>
<evidence type="ECO:0000256" key="13">
    <source>
        <dbReference type="RuleBase" id="RU000688"/>
    </source>
</evidence>
<dbReference type="GO" id="GO:0004984">
    <property type="term" value="F:olfactory receptor activity"/>
    <property type="evidence" value="ECO:0007669"/>
    <property type="project" value="InterPro"/>
</dbReference>
<protein>
    <recommendedName>
        <fullName evidence="15">G-protein coupled receptors family 1 profile domain-containing protein</fullName>
    </recommendedName>
</protein>
<dbReference type="PROSITE" id="PS50262">
    <property type="entry name" value="G_PROTEIN_RECEP_F1_2"/>
    <property type="match status" value="2"/>
</dbReference>
<keyword evidence="9 14" id="KW-0472">Membrane</keyword>
<dbReference type="InterPro" id="IPR000276">
    <property type="entry name" value="GPCR_Rhodpsn"/>
</dbReference>
<feature type="transmembrane region" description="Helical" evidence="14">
    <location>
        <begin position="99"/>
        <end position="118"/>
    </location>
</feature>
<keyword evidence="11 13" id="KW-0807">Transducer</keyword>
<dbReference type="InterPro" id="IPR017452">
    <property type="entry name" value="GPCR_Rhodpsn_7TM"/>
</dbReference>
<dbReference type="EMBL" id="CABDUW010001637">
    <property type="protein sequence ID" value="VTJ83114.1"/>
    <property type="molecule type" value="Genomic_DNA"/>
</dbReference>
<feature type="domain" description="G-protein coupled receptors family 1 profile" evidence="15">
    <location>
        <begin position="39"/>
        <end position="290"/>
    </location>
</feature>
<evidence type="ECO:0000313" key="17">
    <source>
        <dbReference type="Proteomes" id="UP000335636"/>
    </source>
</evidence>
<dbReference type="PRINTS" id="PR00245">
    <property type="entry name" value="OLFACTORYR"/>
</dbReference>
<dbReference type="FunFam" id="1.20.1070.10:FF:000015">
    <property type="entry name" value="Olfactory receptor"/>
    <property type="match status" value="1"/>
</dbReference>
<keyword evidence="3" id="KW-1003">Cell membrane</keyword>